<dbReference type="Gene3D" id="3.90.1140.10">
    <property type="entry name" value="Cyclic phosphodiesterase"/>
    <property type="match status" value="1"/>
</dbReference>
<organism evidence="1 2">
    <name type="scientific">Halorubrum alkaliphilum</name>
    <dbReference type="NCBI Taxonomy" id="261290"/>
    <lineage>
        <taxon>Archaea</taxon>
        <taxon>Methanobacteriati</taxon>
        <taxon>Methanobacteriota</taxon>
        <taxon>Stenosarchaea group</taxon>
        <taxon>Halobacteria</taxon>
        <taxon>Halobacteriales</taxon>
        <taxon>Haloferacaceae</taxon>
        <taxon>Halorubrum</taxon>
    </lineage>
</organism>
<accession>A0A8T4GGN2</accession>
<proteinExistence type="predicted"/>
<protein>
    <submittedName>
        <fullName evidence="1">2'-5' RNA ligase</fullName>
    </submittedName>
</protein>
<reference evidence="1" key="1">
    <citation type="submission" date="2021-03" db="EMBL/GenBank/DDBJ databases">
        <title>Genomic Encyclopedia of Type Strains, Phase IV (KMG-IV): sequencing the most valuable type-strain genomes for metagenomic binning, comparative biology and taxonomic classification.</title>
        <authorList>
            <person name="Goeker M."/>
        </authorList>
    </citation>
    <scope>NUCLEOTIDE SEQUENCE</scope>
    <source>
        <strain evidence="1">DSM 23564</strain>
    </source>
</reference>
<dbReference type="SUPFAM" id="SSF55144">
    <property type="entry name" value="LigT-like"/>
    <property type="match status" value="1"/>
</dbReference>
<evidence type="ECO:0000313" key="2">
    <source>
        <dbReference type="Proteomes" id="UP000823588"/>
    </source>
</evidence>
<dbReference type="Pfam" id="PF13563">
    <property type="entry name" value="2_5_RNA_ligase2"/>
    <property type="match status" value="1"/>
</dbReference>
<dbReference type="Proteomes" id="UP000823588">
    <property type="component" value="Unassembled WGS sequence"/>
</dbReference>
<comment type="caution">
    <text evidence="1">The sequence shown here is derived from an EMBL/GenBank/DDBJ whole genome shotgun (WGS) entry which is preliminary data.</text>
</comment>
<evidence type="ECO:0000313" key="1">
    <source>
        <dbReference type="EMBL" id="MBP1922601.1"/>
    </source>
</evidence>
<sequence>MFSVNVPLPPAIDRLATELQPKLSGFDRIRDRHTLVCKRVGVEDVGKSDRYTRGTDDRAREEALGRLRETIRPVLADTDPFRASVTGIDAFGEEDDAFGNDGAVVAYLAVESRELVRLHRRLCRLIDPVDEIEGDGYVPHVTVARGGDPSRKTMERLLNTDIDPVTWRVHALDLYDAEFREVAETVGLQA</sequence>
<name>A0A8T4GGN2_9EURY</name>
<gene>
    <name evidence="1" type="ORF">J2751_001611</name>
</gene>
<dbReference type="RefSeq" id="WP_209484912.1">
    <property type="nucleotide sequence ID" value="NZ_JAGGKQ010000009.1"/>
</dbReference>
<dbReference type="EMBL" id="JAGGKQ010000009">
    <property type="protein sequence ID" value="MBP1922601.1"/>
    <property type="molecule type" value="Genomic_DNA"/>
</dbReference>
<keyword evidence="2" id="KW-1185">Reference proteome</keyword>
<dbReference type="AlphaFoldDB" id="A0A8T4GGN2"/>
<keyword evidence="1" id="KW-0436">Ligase</keyword>
<dbReference type="OrthoDB" id="200286at2157"/>
<dbReference type="InterPro" id="IPR009097">
    <property type="entry name" value="Cyclic_Pdiesterase"/>
</dbReference>
<dbReference type="GO" id="GO:0016874">
    <property type="term" value="F:ligase activity"/>
    <property type="evidence" value="ECO:0007669"/>
    <property type="project" value="UniProtKB-KW"/>
</dbReference>